<feature type="transmembrane region" description="Helical" evidence="1">
    <location>
        <begin position="184"/>
        <end position="205"/>
    </location>
</feature>
<accession>A0AAP6MNF4</accession>
<feature type="transmembrane region" description="Helical" evidence="1">
    <location>
        <begin position="134"/>
        <end position="154"/>
    </location>
</feature>
<dbReference type="Proteomes" id="UP001302316">
    <property type="component" value="Unassembled WGS sequence"/>
</dbReference>
<keyword evidence="1" id="KW-1133">Transmembrane helix</keyword>
<comment type="caution">
    <text evidence="2">The sequence shown here is derived from an EMBL/GenBank/DDBJ whole genome shotgun (WGS) entry which is preliminary data.</text>
</comment>
<protein>
    <submittedName>
        <fullName evidence="2">Uncharacterized protein</fullName>
    </submittedName>
</protein>
<feature type="transmembrane region" description="Helical" evidence="1">
    <location>
        <begin position="100"/>
        <end position="122"/>
    </location>
</feature>
<proteinExistence type="predicted"/>
<name>A0AAP6MNF4_9GAMM</name>
<dbReference type="EMBL" id="JAYGII010000041">
    <property type="protein sequence ID" value="MEA5446591.1"/>
    <property type="molecule type" value="Genomic_DNA"/>
</dbReference>
<organism evidence="2 3">
    <name type="scientific">Natronospira elongata</name>
    <dbReference type="NCBI Taxonomy" id="3110268"/>
    <lineage>
        <taxon>Bacteria</taxon>
        <taxon>Pseudomonadati</taxon>
        <taxon>Pseudomonadota</taxon>
        <taxon>Gammaproteobacteria</taxon>
        <taxon>Natronospirales</taxon>
        <taxon>Natronospiraceae</taxon>
        <taxon>Natronospira</taxon>
    </lineage>
</organism>
<gene>
    <name evidence="2" type="ORF">VCB98_12260</name>
</gene>
<keyword evidence="3" id="KW-1185">Reference proteome</keyword>
<evidence type="ECO:0000313" key="2">
    <source>
        <dbReference type="EMBL" id="MEA5446591.1"/>
    </source>
</evidence>
<dbReference type="AlphaFoldDB" id="A0AAP6MNF4"/>
<evidence type="ECO:0000313" key="3">
    <source>
        <dbReference type="Proteomes" id="UP001302316"/>
    </source>
</evidence>
<evidence type="ECO:0000256" key="1">
    <source>
        <dbReference type="SAM" id="Phobius"/>
    </source>
</evidence>
<keyword evidence="1" id="KW-0472">Membrane</keyword>
<sequence length="317" mass="35163">MRVSNLLRWPGTGFPDILETGDAELDDYLRVLDRHCLGSRSVRRQYVEEIRDNMLEARDQAVKAGQTVEAANASVVADFGPAEELARVQRQQRWRNFRRGAVTMGLSFALLMLLFQLLAGGLADPGPLVLAEMFVFHGLFFGFFMGFWFAFMFAPAAPEGGVSAQSQMDKADGYEVYSPGLSKVLAILLGLVMLILGGMTVAGMLGRGLMADVGVAANLLLTVLALHVAFGLRVAFTRIQVDGDSIRIRTLLREYYLDRDSISKFEELGRLQQAIYPLAGKTYQLHWQDEKGSHALYLGLNGEMVNGDRLRVLLRPE</sequence>
<dbReference type="RefSeq" id="WP_346052947.1">
    <property type="nucleotide sequence ID" value="NZ_JAYGII010000041.1"/>
</dbReference>
<keyword evidence="1" id="KW-0812">Transmembrane</keyword>
<feature type="transmembrane region" description="Helical" evidence="1">
    <location>
        <begin position="217"/>
        <end position="236"/>
    </location>
</feature>
<reference evidence="2 3" key="1">
    <citation type="submission" date="2023-12" db="EMBL/GenBank/DDBJ databases">
        <title>Whole-genome sequencing of halo(alkali)philic microorganisms from hypersaline lakes.</title>
        <authorList>
            <person name="Sorokin D.Y."/>
            <person name="Merkel A.Y."/>
            <person name="Messina E."/>
            <person name="Yakimov M."/>
        </authorList>
    </citation>
    <scope>NUCLEOTIDE SEQUENCE [LARGE SCALE GENOMIC DNA]</scope>
    <source>
        <strain evidence="2 3">AB-CW1</strain>
    </source>
</reference>